<dbReference type="Proteomes" id="UP001526337">
    <property type="component" value="Unassembled WGS sequence"/>
</dbReference>
<dbReference type="Gene3D" id="3.40.50.1000">
    <property type="entry name" value="HAD superfamily/HAD-like"/>
    <property type="match status" value="1"/>
</dbReference>
<dbReference type="InterPro" id="IPR023214">
    <property type="entry name" value="HAD_sf"/>
</dbReference>
<sequence length="137" mass="15565">MSEFLPTVCVDFDGVIHSYDKGWQNGVIYGHVVPGFFEWLETTRGKLKVVVYSSRSKTNDGLVAMGRWLHEQRNAWIKAGGNRHPTEPLEIEFAHEKPPAFLTIDDRAFCFQGNWADPALTPEAIKAFRPWNTRSAS</sequence>
<comment type="caution">
    <text evidence="1">The sequence shown here is derived from an EMBL/GenBank/DDBJ whole genome shotgun (WGS) entry which is preliminary data.</text>
</comment>
<dbReference type="SUPFAM" id="SSF56784">
    <property type="entry name" value="HAD-like"/>
    <property type="match status" value="1"/>
</dbReference>
<evidence type="ECO:0000313" key="2">
    <source>
        <dbReference type="Proteomes" id="UP001526337"/>
    </source>
</evidence>
<dbReference type="EMBL" id="JANGSQ010000084">
    <property type="protein sequence ID" value="MCW4589591.1"/>
    <property type="molecule type" value="Genomic_DNA"/>
</dbReference>
<gene>
    <name evidence="1" type="ORF">NO263_03250</name>
</gene>
<evidence type="ECO:0008006" key="3">
    <source>
        <dbReference type="Google" id="ProtNLM"/>
    </source>
</evidence>
<evidence type="ECO:0000313" key="1">
    <source>
        <dbReference type="EMBL" id="MCW4589591.1"/>
    </source>
</evidence>
<organism evidence="1 2">
    <name type="scientific">Gluconacetobacter entanii</name>
    <dbReference type="NCBI Taxonomy" id="108528"/>
    <lineage>
        <taxon>Bacteria</taxon>
        <taxon>Pseudomonadati</taxon>
        <taxon>Pseudomonadota</taxon>
        <taxon>Alphaproteobacteria</taxon>
        <taxon>Acetobacterales</taxon>
        <taxon>Acetobacteraceae</taxon>
        <taxon>Gluconacetobacter</taxon>
    </lineage>
</organism>
<keyword evidence="2" id="KW-1185">Reference proteome</keyword>
<accession>A0ABT3K2F1</accession>
<dbReference type="RefSeq" id="WP_171790753.1">
    <property type="nucleotide sequence ID" value="NZ_JABJWD010000054.1"/>
</dbReference>
<name>A0ABT3K2F1_9PROT</name>
<proteinExistence type="predicted"/>
<reference evidence="1 2" key="1">
    <citation type="submission" date="2022-07" db="EMBL/GenBank/DDBJ databases">
        <title>Genome stability of Gluconacetobacter entanii AV429.</title>
        <authorList>
            <person name="Trcek J."/>
            <person name="Cepec E."/>
        </authorList>
    </citation>
    <scope>NUCLEOTIDE SEQUENCE [LARGE SCALE GENOMIC DNA]</scope>
    <source>
        <strain evidence="1 2">AV429_2022</strain>
    </source>
</reference>
<protein>
    <recommendedName>
        <fullName evidence="3">Polynucleotide kinase</fullName>
    </recommendedName>
</protein>
<dbReference type="InterPro" id="IPR036412">
    <property type="entry name" value="HAD-like_sf"/>
</dbReference>